<dbReference type="Gene3D" id="2.160.20.120">
    <property type="match status" value="1"/>
</dbReference>
<name>A0A482MHR5_9CAUD</name>
<evidence type="ECO:0000313" key="1">
    <source>
        <dbReference type="EMBL" id="QBQ73354.1"/>
    </source>
</evidence>
<proteinExistence type="predicted"/>
<protein>
    <submittedName>
        <fullName evidence="1">Uncharacterized protein</fullName>
    </submittedName>
</protein>
<dbReference type="Proteomes" id="UP000310326">
    <property type="component" value="Segment"/>
</dbReference>
<gene>
    <name evidence="1" type="ORF">kac65v161_gp116</name>
</gene>
<dbReference type="EMBL" id="MK605243">
    <property type="protein sequence ID" value="QBQ73354.1"/>
    <property type="molecule type" value="Genomic_DNA"/>
</dbReference>
<accession>A0A482MHR5</accession>
<organism evidence="1 2">
    <name type="scientific">Nodularia phage vB_NspS-kac65v161</name>
    <dbReference type="NCBI Taxonomy" id="2557580"/>
    <lineage>
        <taxon>Viruses</taxon>
        <taxon>Duplodnaviria</taxon>
        <taxon>Heunggongvirae</taxon>
        <taxon>Uroviricota</taxon>
        <taxon>Caudoviricetes</taxon>
        <taxon>Ravarandavirus</taxon>
        <taxon>Ravarandavirus kac65v151</taxon>
    </lineage>
</organism>
<evidence type="ECO:0000313" key="2">
    <source>
        <dbReference type="Proteomes" id="UP000310326"/>
    </source>
</evidence>
<sequence length="228" mass="23556">MKEFKVENSNGEVRVIQKSTGSGNIQIGNIYQSGNTRVVRGNGMNVIQSNGGINISGFSGNVTINGKKINLSDFSGDDSSSENNEPPVIKIKCPKIDCSIELDEIAELSAKLALADVEIDLSSTAKVDLFMCDDLNANLSGTSSLRATVAGGELKADTSGCASLQVYGNQSIAAVKANSSGTSKIQTSGTVDGAYKANASGMVKINYSGTINGRAKESTSGMASINLG</sequence>
<reference evidence="1 2" key="1">
    <citation type="submission" date="2019-03" db="EMBL/GenBank/DDBJ databases">
        <title>Diversity and diversification of Nodularia spumigena cyanophages in the Baltic Sea.</title>
        <authorList>
            <person name="Sulcius S."/>
            <person name="Holmfeldt K."/>
            <person name="Simoliunas E."/>
        </authorList>
    </citation>
    <scope>NUCLEOTIDE SEQUENCE [LARGE SCALE GENOMIC DNA]</scope>
</reference>